<dbReference type="AlphaFoldDB" id="A0A7C4W2N9"/>
<dbReference type="EMBL" id="DSZY01000038">
    <property type="protein sequence ID" value="HGU41148.1"/>
    <property type="molecule type" value="Genomic_DNA"/>
</dbReference>
<organism evidence="1">
    <name type="scientific">Fervidobacterium thailandense</name>
    <dbReference type="NCBI Taxonomy" id="1008305"/>
    <lineage>
        <taxon>Bacteria</taxon>
        <taxon>Thermotogati</taxon>
        <taxon>Thermotogota</taxon>
        <taxon>Thermotogae</taxon>
        <taxon>Thermotogales</taxon>
        <taxon>Fervidobacteriaceae</taxon>
        <taxon>Fervidobacterium</taxon>
    </lineage>
</organism>
<reference evidence="1" key="1">
    <citation type="journal article" date="2020" name="mSystems">
        <title>Genome- and Community-Level Interaction Insights into Carbon Utilization and Element Cycling Functions of Hydrothermarchaeota in Hydrothermal Sediment.</title>
        <authorList>
            <person name="Zhou Z."/>
            <person name="Liu Y."/>
            <person name="Xu W."/>
            <person name="Pan J."/>
            <person name="Luo Z.H."/>
            <person name="Li M."/>
        </authorList>
    </citation>
    <scope>NUCLEOTIDE SEQUENCE [LARGE SCALE GENOMIC DNA]</scope>
    <source>
        <strain evidence="1">SpSt-609</strain>
    </source>
</reference>
<proteinExistence type="predicted"/>
<name>A0A7C4W2N9_9BACT</name>
<sequence length="81" mass="9510">MSEEKSFIYMLDRIFKRLAAEPNKFEHFLANSLASYGLDDLNRYTLEQIPVSHVPDCVRDRLRSPVDYLLEKKLTKDGIFT</sequence>
<evidence type="ECO:0000313" key="1">
    <source>
        <dbReference type="EMBL" id="HGU41148.1"/>
    </source>
</evidence>
<accession>A0A7C4W2N9</accession>
<gene>
    <name evidence="1" type="ORF">ENT77_08130</name>
</gene>
<comment type="caution">
    <text evidence="1">The sequence shown here is derived from an EMBL/GenBank/DDBJ whole genome shotgun (WGS) entry which is preliminary data.</text>
</comment>
<protein>
    <submittedName>
        <fullName evidence="1">Uncharacterized protein</fullName>
    </submittedName>
</protein>